<name>A0A060UQ57_9PROT</name>
<dbReference type="Proteomes" id="UP000193925">
    <property type="component" value="Chromosome AFERRI"/>
</dbReference>
<proteinExistence type="predicted"/>
<dbReference type="EMBL" id="CCCS020000035">
    <property type="protein sequence ID" value="CDQ10545.1"/>
    <property type="molecule type" value="Genomic_DNA"/>
</dbReference>
<reference evidence="1" key="2">
    <citation type="submission" date="2014-07" db="EMBL/GenBank/DDBJ databases">
        <title>Initial genome analysis of the psychrotolerant acidophile Acidithiobacillus ferrivorans CF27: insights into iron and sulfur oxidation pathways and into biofilm formation.</title>
        <authorList>
            <person name="Talla E."/>
            <person name="Hedrich S."/>
            <person name="Mangenot S."/>
            <person name="Ji B."/>
            <person name="Johnson D.B."/>
            <person name="Barbe V."/>
            <person name="Bonnefoy V."/>
        </authorList>
    </citation>
    <scope>NUCLEOTIDE SEQUENCE [LARGE SCALE GENOMIC DNA]</scope>
    <source>
        <strain evidence="1">CF27</strain>
    </source>
</reference>
<reference evidence="1" key="1">
    <citation type="submission" date="2014-03" db="EMBL/GenBank/DDBJ databases">
        <authorList>
            <person name="Genoscope - CEA"/>
        </authorList>
    </citation>
    <scope>NUCLEOTIDE SEQUENCE [LARGE SCALE GENOMIC DNA]</scope>
    <source>
        <strain evidence="1">CF27</strain>
    </source>
</reference>
<dbReference type="AlphaFoldDB" id="A0A060UQ57"/>
<evidence type="ECO:0000313" key="1">
    <source>
        <dbReference type="EMBL" id="CDQ10545.1"/>
    </source>
</evidence>
<protein>
    <submittedName>
        <fullName evidence="1">Uncharacterized protein</fullName>
    </submittedName>
</protein>
<organism evidence="1">
    <name type="scientific">Acidithiobacillus ferrivorans</name>
    <dbReference type="NCBI Taxonomy" id="160808"/>
    <lineage>
        <taxon>Bacteria</taxon>
        <taxon>Pseudomonadati</taxon>
        <taxon>Pseudomonadota</taxon>
        <taxon>Acidithiobacillia</taxon>
        <taxon>Acidithiobacillales</taxon>
        <taxon>Acidithiobacillaceae</taxon>
        <taxon>Acidithiobacillus</taxon>
    </lineage>
</organism>
<evidence type="ECO:0000313" key="2">
    <source>
        <dbReference type="EMBL" id="SMH64575.1"/>
    </source>
</evidence>
<evidence type="ECO:0000313" key="3">
    <source>
        <dbReference type="Proteomes" id="UP000193925"/>
    </source>
</evidence>
<gene>
    <name evidence="2" type="ORF">AFERRI_10608</name>
    <name evidence="1" type="ORF">AFERRI_400326</name>
</gene>
<reference evidence="2 3" key="3">
    <citation type="submission" date="2017-03" db="EMBL/GenBank/DDBJ databases">
        <authorList>
            <person name="Regsiter A."/>
            <person name="William W."/>
        </authorList>
    </citation>
    <scope>NUCLEOTIDE SEQUENCE [LARGE SCALE GENOMIC DNA]</scope>
    <source>
        <strain evidence="2">PRJEB5721</strain>
    </source>
</reference>
<accession>A0A060UQ57</accession>
<keyword evidence="3" id="KW-1185">Reference proteome</keyword>
<sequence>MGKEARLHKQKRENRQETYRGTAPQKLVIIEIAREDVQSGSTGTTASFLGNFVRRHGLASLLRDGLPQHDGSLGFLGFSFRGYDTDQREIWEIPEVRSYVQALLRVFPLFPFLLVDQAETVRGQGSPLLASGANLFFLTGFEPEQSASVRHGVMISNSYFWDSLRTLADSAVQHGSADFCGNDPNFAEVLPGLLDAKSWRLFSQATGFPVRKGEKVTFMPSHAGKSYMQCSATRGNFPPF</sequence>
<dbReference type="EMBL" id="LT841305">
    <property type="protein sequence ID" value="SMH64575.1"/>
    <property type="molecule type" value="Genomic_DNA"/>
</dbReference>